<name>A0A1J1HYR8_9DIPT</name>
<keyword evidence="3" id="KW-1185">Reference proteome</keyword>
<keyword evidence="1" id="KW-0732">Signal</keyword>
<dbReference type="Proteomes" id="UP000183832">
    <property type="component" value="Unassembled WGS sequence"/>
</dbReference>
<organism evidence="2 3">
    <name type="scientific">Clunio marinus</name>
    <dbReference type="NCBI Taxonomy" id="568069"/>
    <lineage>
        <taxon>Eukaryota</taxon>
        <taxon>Metazoa</taxon>
        <taxon>Ecdysozoa</taxon>
        <taxon>Arthropoda</taxon>
        <taxon>Hexapoda</taxon>
        <taxon>Insecta</taxon>
        <taxon>Pterygota</taxon>
        <taxon>Neoptera</taxon>
        <taxon>Endopterygota</taxon>
        <taxon>Diptera</taxon>
        <taxon>Nematocera</taxon>
        <taxon>Chironomoidea</taxon>
        <taxon>Chironomidae</taxon>
        <taxon>Clunio</taxon>
    </lineage>
</organism>
<reference evidence="2 3" key="1">
    <citation type="submission" date="2015-04" db="EMBL/GenBank/DDBJ databases">
        <authorList>
            <person name="Syromyatnikov M.Y."/>
            <person name="Popov V.N."/>
        </authorList>
    </citation>
    <scope>NUCLEOTIDE SEQUENCE [LARGE SCALE GENOMIC DNA]</scope>
</reference>
<proteinExistence type="predicted"/>
<evidence type="ECO:0000256" key="1">
    <source>
        <dbReference type="SAM" id="SignalP"/>
    </source>
</evidence>
<dbReference type="EMBL" id="CVRI01000037">
    <property type="protein sequence ID" value="CRK93247.1"/>
    <property type="molecule type" value="Genomic_DNA"/>
</dbReference>
<feature type="chain" id="PRO_5013131292" evidence="1">
    <location>
        <begin position="23"/>
        <end position="59"/>
    </location>
</feature>
<evidence type="ECO:0000313" key="3">
    <source>
        <dbReference type="Proteomes" id="UP000183832"/>
    </source>
</evidence>
<gene>
    <name evidence="2" type="ORF">CLUMA_CG006790</name>
</gene>
<sequence length="59" mass="6616">MKHSILKVVFVLVLLWAQLVVSAPSLPQNDSGGVSSLKVKSSCQLYPIKSEWIIMDFKR</sequence>
<dbReference type="AlphaFoldDB" id="A0A1J1HYR8"/>
<protein>
    <submittedName>
        <fullName evidence="2">CLUMA_CG006790, isoform A</fullName>
    </submittedName>
</protein>
<feature type="signal peptide" evidence="1">
    <location>
        <begin position="1"/>
        <end position="22"/>
    </location>
</feature>
<accession>A0A1J1HYR8</accession>
<evidence type="ECO:0000313" key="2">
    <source>
        <dbReference type="EMBL" id="CRK93247.1"/>
    </source>
</evidence>